<accession>A0A0D0AKB8</accession>
<gene>
    <name evidence="3" type="ORF">CY34DRAFT_90817</name>
</gene>
<evidence type="ECO:0000259" key="2">
    <source>
        <dbReference type="Pfam" id="PF14214"/>
    </source>
</evidence>
<organism evidence="3 4">
    <name type="scientific">Suillus luteus UH-Slu-Lm8-n1</name>
    <dbReference type="NCBI Taxonomy" id="930992"/>
    <lineage>
        <taxon>Eukaryota</taxon>
        <taxon>Fungi</taxon>
        <taxon>Dikarya</taxon>
        <taxon>Basidiomycota</taxon>
        <taxon>Agaricomycotina</taxon>
        <taxon>Agaricomycetes</taxon>
        <taxon>Agaricomycetidae</taxon>
        <taxon>Boletales</taxon>
        <taxon>Suillineae</taxon>
        <taxon>Suillaceae</taxon>
        <taxon>Suillus</taxon>
    </lineage>
</organism>
<feature type="transmembrane region" description="Helical" evidence="1">
    <location>
        <begin position="12"/>
        <end position="29"/>
    </location>
</feature>
<keyword evidence="1" id="KW-1133">Transmembrane helix</keyword>
<dbReference type="InterPro" id="IPR025476">
    <property type="entry name" value="Helitron_helicase-like"/>
</dbReference>
<evidence type="ECO:0000256" key="1">
    <source>
        <dbReference type="SAM" id="Phobius"/>
    </source>
</evidence>
<reference evidence="3 4" key="1">
    <citation type="submission" date="2014-04" db="EMBL/GenBank/DDBJ databases">
        <authorList>
            <consortium name="DOE Joint Genome Institute"/>
            <person name="Kuo A."/>
            <person name="Ruytinx J."/>
            <person name="Rineau F."/>
            <person name="Colpaert J."/>
            <person name="Kohler A."/>
            <person name="Nagy L.G."/>
            <person name="Floudas D."/>
            <person name="Copeland A."/>
            <person name="Barry K.W."/>
            <person name="Cichocki N."/>
            <person name="Veneault-Fourrey C."/>
            <person name="LaButti K."/>
            <person name="Lindquist E.A."/>
            <person name="Lipzen A."/>
            <person name="Lundell T."/>
            <person name="Morin E."/>
            <person name="Murat C."/>
            <person name="Sun H."/>
            <person name="Tunlid A."/>
            <person name="Henrissat B."/>
            <person name="Grigoriev I.V."/>
            <person name="Hibbett D.S."/>
            <person name="Martin F."/>
            <person name="Nordberg H.P."/>
            <person name="Cantor M.N."/>
            <person name="Hua S.X."/>
        </authorList>
    </citation>
    <scope>NUCLEOTIDE SEQUENCE [LARGE SCALE GENOMIC DNA]</scope>
    <source>
        <strain evidence="3 4">UH-Slu-Lm8-n1</strain>
    </source>
</reference>
<dbReference type="OrthoDB" id="3054702at2759"/>
<evidence type="ECO:0000313" key="3">
    <source>
        <dbReference type="EMBL" id="KIK38544.1"/>
    </source>
</evidence>
<dbReference type="Pfam" id="PF14214">
    <property type="entry name" value="Helitron_like_N"/>
    <property type="match status" value="1"/>
</dbReference>
<dbReference type="Proteomes" id="UP000054485">
    <property type="component" value="Unassembled WGS sequence"/>
</dbReference>
<proteinExistence type="predicted"/>
<dbReference type="EMBL" id="KN835387">
    <property type="protein sequence ID" value="KIK38544.1"/>
    <property type="molecule type" value="Genomic_DNA"/>
</dbReference>
<keyword evidence="1" id="KW-0472">Membrane</keyword>
<sequence>IASDPCAATKFFHFIIQVILEELMGIIFLRQKRGHIVYKEGVFGTVEAYVGTVQAQGQGTLHLHMLL</sequence>
<protein>
    <recommendedName>
        <fullName evidence="2">Helitron helicase-like domain-containing protein</fullName>
    </recommendedName>
</protein>
<dbReference type="InParanoid" id="A0A0D0AKB8"/>
<reference evidence="4" key="2">
    <citation type="submission" date="2015-01" db="EMBL/GenBank/DDBJ databases">
        <title>Evolutionary Origins and Diversification of the Mycorrhizal Mutualists.</title>
        <authorList>
            <consortium name="DOE Joint Genome Institute"/>
            <consortium name="Mycorrhizal Genomics Consortium"/>
            <person name="Kohler A."/>
            <person name="Kuo A."/>
            <person name="Nagy L.G."/>
            <person name="Floudas D."/>
            <person name="Copeland A."/>
            <person name="Barry K.W."/>
            <person name="Cichocki N."/>
            <person name="Veneault-Fourrey C."/>
            <person name="LaButti K."/>
            <person name="Lindquist E.A."/>
            <person name="Lipzen A."/>
            <person name="Lundell T."/>
            <person name="Morin E."/>
            <person name="Murat C."/>
            <person name="Riley R."/>
            <person name="Ohm R."/>
            <person name="Sun H."/>
            <person name="Tunlid A."/>
            <person name="Henrissat B."/>
            <person name="Grigoriev I.V."/>
            <person name="Hibbett D.S."/>
            <person name="Martin F."/>
        </authorList>
    </citation>
    <scope>NUCLEOTIDE SEQUENCE [LARGE SCALE GENOMIC DNA]</scope>
    <source>
        <strain evidence="4">UH-Slu-Lm8-n1</strain>
    </source>
</reference>
<keyword evidence="4" id="KW-1185">Reference proteome</keyword>
<feature type="domain" description="Helitron helicase-like" evidence="2">
    <location>
        <begin position="2"/>
        <end position="67"/>
    </location>
</feature>
<name>A0A0D0AKB8_9AGAM</name>
<feature type="non-terminal residue" evidence="3">
    <location>
        <position position="1"/>
    </location>
</feature>
<evidence type="ECO:0000313" key="4">
    <source>
        <dbReference type="Proteomes" id="UP000054485"/>
    </source>
</evidence>
<keyword evidence="1" id="KW-0812">Transmembrane</keyword>
<dbReference type="AlphaFoldDB" id="A0A0D0AKB8"/>
<dbReference type="HOGENOM" id="CLU_2819728_0_0_1"/>